<dbReference type="Gene3D" id="2.160.10.10">
    <property type="entry name" value="Hexapeptide repeat proteins"/>
    <property type="match status" value="1"/>
</dbReference>
<sequence>MTAPKFDQRDNRYKVDAHGGPRVHELSAQPTLHEPVTITDSTLGQWTEIRPHTRVNVSDIGDYTYLMERVQLDYTTIGRFGNVASDVRLGPTNHPIDRPTAHHFTYRASMYDLGQDDDAIFEWRADQPVEIGHDVWIGHSATVLPGTTIGNGAVVAAGAVVVDDVPPYTIVAGVPAKPVRRRFPENVAARLEATEWWQWDHETLAARLEDFRDLETFLSKYAPDDADALETD</sequence>
<organism evidence="1 2">
    <name type="scientific">Natronorubrum aibiense</name>
    <dbReference type="NCBI Taxonomy" id="348826"/>
    <lineage>
        <taxon>Archaea</taxon>
        <taxon>Methanobacteriati</taxon>
        <taxon>Methanobacteriota</taxon>
        <taxon>Stenosarchaea group</taxon>
        <taxon>Halobacteria</taxon>
        <taxon>Halobacteriales</taxon>
        <taxon>Natrialbaceae</taxon>
        <taxon>Natronorubrum</taxon>
    </lineage>
</organism>
<dbReference type="PANTHER" id="PTHR43300">
    <property type="entry name" value="ACETYLTRANSFERASE"/>
    <property type="match status" value="1"/>
</dbReference>
<dbReference type="GO" id="GO:0016740">
    <property type="term" value="F:transferase activity"/>
    <property type="evidence" value="ECO:0007669"/>
    <property type="project" value="UniProtKB-KW"/>
</dbReference>
<dbReference type="KEGG" id="nas:GCU68_20295"/>
<dbReference type="SUPFAM" id="SSF51161">
    <property type="entry name" value="Trimeric LpxA-like enzymes"/>
    <property type="match status" value="1"/>
</dbReference>
<dbReference type="InterPro" id="IPR011004">
    <property type="entry name" value="Trimer_LpxA-like_sf"/>
</dbReference>
<dbReference type="NCBIfam" id="TIGR03308">
    <property type="entry name" value="phn_thr-fam"/>
    <property type="match status" value="1"/>
</dbReference>
<dbReference type="OrthoDB" id="1475at2157"/>
<dbReference type="InterPro" id="IPR001451">
    <property type="entry name" value="Hexapep"/>
</dbReference>
<evidence type="ECO:0000313" key="1">
    <source>
        <dbReference type="EMBL" id="QFU84835.1"/>
    </source>
</evidence>
<dbReference type="GeneID" id="42303402"/>
<dbReference type="AlphaFoldDB" id="A0A5P9P9L9"/>
<reference evidence="1 2" key="1">
    <citation type="journal article" date="2007" name="Int. J. Syst. Evol. Microbiol.">
        <title>Natronorubrum sulfidifaciens sp. nov., an extremely haloalkaliphilic archaeon isolated from Aiding salt lake in Xin-Jiang, China.</title>
        <authorList>
            <person name="Cui H.L."/>
            <person name="Tohty D."/>
            <person name="Liu H.C."/>
            <person name="Liu S.J."/>
            <person name="Oren A."/>
            <person name="Zhou P.J."/>
        </authorList>
    </citation>
    <scope>NUCLEOTIDE SEQUENCE [LARGE SCALE GENOMIC DNA]</scope>
    <source>
        <strain evidence="1 2">7-3</strain>
        <plasmid evidence="1">unnamed2</plasmid>
    </source>
</reference>
<dbReference type="CDD" id="cd03349">
    <property type="entry name" value="LbH_XAT"/>
    <property type="match status" value="1"/>
</dbReference>
<keyword evidence="2" id="KW-1185">Reference proteome</keyword>
<dbReference type="EMBL" id="CP045490">
    <property type="protein sequence ID" value="QFU84835.1"/>
    <property type="molecule type" value="Genomic_DNA"/>
</dbReference>
<dbReference type="Proteomes" id="UP000326170">
    <property type="component" value="Plasmid unnamed2"/>
</dbReference>
<evidence type="ECO:0000313" key="2">
    <source>
        <dbReference type="Proteomes" id="UP000326170"/>
    </source>
</evidence>
<dbReference type="Pfam" id="PF00132">
    <property type="entry name" value="Hexapep"/>
    <property type="match status" value="1"/>
</dbReference>
<keyword evidence="1" id="KW-0614">Plasmid</keyword>
<keyword evidence="1" id="KW-0808">Transferase</keyword>
<proteinExistence type="predicted"/>
<dbReference type="PANTHER" id="PTHR43300:SF11">
    <property type="entry name" value="ACETYLTRANSFERASE RV3034C-RELATED"/>
    <property type="match status" value="1"/>
</dbReference>
<accession>A0A5P9P9L9</accession>
<gene>
    <name evidence="1" type="ORF">GCU68_20295</name>
</gene>
<protein>
    <submittedName>
        <fullName evidence="1">Acetyltransferase</fullName>
    </submittedName>
</protein>
<dbReference type="InterPro" id="IPR017694">
    <property type="entry name" value="Phosphonate_tfrase_rpt"/>
</dbReference>
<geneLocation type="plasmid" evidence="1 2">
    <name>unnamed2</name>
</geneLocation>
<dbReference type="InterPro" id="IPR050179">
    <property type="entry name" value="Trans_hexapeptide_repeat"/>
</dbReference>
<dbReference type="RefSeq" id="WP_152944394.1">
    <property type="nucleotide sequence ID" value="NZ_CP045490.1"/>
</dbReference>
<name>A0A5P9P9L9_9EURY</name>